<keyword evidence="2" id="KW-1185">Reference proteome</keyword>
<accession>A0AAV4PSB4</accession>
<evidence type="ECO:0000313" key="2">
    <source>
        <dbReference type="Proteomes" id="UP001054945"/>
    </source>
</evidence>
<name>A0AAV4PSB4_CAEEX</name>
<dbReference type="Proteomes" id="UP001054945">
    <property type="component" value="Unassembled WGS sequence"/>
</dbReference>
<sequence length="83" mass="9667">MLPKMKQLFNLKNYFVSTKNKDNLKIEWTDESSRGFQPRKNNYAQQLLLLNKKTCQQTNHQSPTKKLALMVDASDKALRSIVP</sequence>
<gene>
    <name evidence="1" type="ORF">CEXT_795901</name>
</gene>
<dbReference type="AlphaFoldDB" id="A0AAV4PSB4"/>
<comment type="caution">
    <text evidence="1">The sequence shown here is derived from an EMBL/GenBank/DDBJ whole genome shotgun (WGS) entry which is preliminary data.</text>
</comment>
<proteinExistence type="predicted"/>
<dbReference type="EMBL" id="BPLR01005184">
    <property type="protein sequence ID" value="GIY00473.1"/>
    <property type="molecule type" value="Genomic_DNA"/>
</dbReference>
<evidence type="ECO:0000313" key="1">
    <source>
        <dbReference type="EMBL" id="GIY00473.1"/>
    </source>
</evidence>
<reference evidence="1 2" key="1">
    <citation type="submission" date="2021-06" db="EMBL/GenBank/DDBJ databases">
        <title>Caerostris extrusa draft genome.</title>
        <authorList>
            <person name="Kono N."/>
            <person name="Arakawa K."/>
        </authorList>
    </citation>
    <scope>NUCLEOTIDE SEQUENCE [LARGE SCALE GENOMIC DNA]</scope>
</reference>
<organism evidence="1 2">
    <name type="scientific">Caerostris extrusa</name>
    <name type="common">Bark spider</name>
    <name type="synonym">Caerostris bankana</name>
    <dbReference type="NCBI Taxonomy" id="172846"/>
    <lineage>
        <taxon>Eukaryota</taxon>
        <taxon>Metazoa</taxon>
        <taxon>Ecdysozoa</taxon>
        <taxon>Arthropoda</taxon>
        <taxon>Chelicerata</taxon>
        <taxon>Arachnida</taxon>
        <taxon>Araneae</taxon>
        <taxon>Araneomorphae</taxon>
        <taxon>Entelegynae</taxon>
        <taxon>Araneoidea</taxon>
        <taxon>Araneidae</taxon>
        <taxon>Caerostris</taxon>
    </lineage>
</organism>
<protein>
    <submittedName>
        <fullName evidence="1">Uncharacterized protein</fullName>
    </submittedName>
</protein>